<dbReference type="KEGG" id="otm:OSB_10150"/>
<reference evidence="1 2" key="1">
    <citation type="journal article" date="2015" name="Genome Announc.">
        <title>Closed Genome Sequence of Octadecabacter temperatus SB1, the First Mesophilic Species of the Genus Octadecabacter.</title>
        <authorList>
            <person name="Voget S."/>
            <person name="Billerbeck S."/>
            <person name="Simon M."/>
            <person name="Daniel R."/>
        </authorList>
    </citation>
    <scope>NUCLEOTIDE SEQUENCE [LARGE SCALE GENOMIC DNA]</scope>
    <source>
        <strain evidence="1 2">SB1</strain>
    </source>
</reference>
<name>A0A0K0Y3M4_9RHOB</name>
<protein>
    <submittedName>
        <fullName evidence="1">Uncharacterized protein</fullName>
    </submittedName>
</protein>
<dbReference type="EMBL" id="CP012160">
    <property type="protein sequence ID" value="AKS45573.1"/>
    <property type="molecule type" value="Genomic_DNA"/>
</dbReference>
<proteinExistence type="predicted"/>
<dbReference type="RefSeq" id="WP_049833953.1">
    <property type="nucleotide sequence ID" value="NZ_CP012160.1"/>
</dbReference>
<gene>
    <name evidence="1" type="ORF">OSB_10150</name>
</gene>
<dbReference type="AlphaFoldDB" id="A0A0K0Y3M4"/>
<dbReference type="STRING" id="1458307.OSB_10150"/>
<sequence>MIRLAFLLVTLVGGLIAFGAFYLVRGSGTQTTGTTAAVAEQPIEAPTPAPEPEPDTSARLYFLADQYLDTGEIALVLDRAGPNGTSVVITDPAAIKNAQDLAFVNTETTGGEVAGAIVLGAMGVPLEQRIAALFRDDELVLEVTCGSTTCGDFASAEDADFAGLLDAAEPLVPIEEYYDTYATYLEALAFIANEPDYALLGLKANRDQAHPVPQAIPEAIVTLPTIHQSTSQPLDTETHAALLSALVQGALPEGVTISSINIEDHGAAILVDADNGLPATRAGAEIPFPDVLFYTPHINLTGASSLPDDLLETLTSETLSRVEWDDASKAFIQDLGLTCTDCYNFQIKGDVYDEATVIHSVPERYDLTFYDLRDAP</sequence>
<dbReference type="Proteomes" id="UP000067444">
    <property type="component" value="Chromosome"/>
</dbReference>
<organism evidence="1 2">
    <name type="scientific">Octadecabacter temperatus</name>
    <dbReference type="NCBI Taxonomy" id="1458307"/>
    <lineage>
        <taxon>Bacteria</taxon>
        <taxon>Pseudomonadati</taxon>
        <taxon>Pseudomonadota</taxon>
        <taxon>Alphaproteobacteria</taxon>
        <taxon>Rhodobacterales</taxon>
        <taxon>Roseobacteraceae</taxon>
        <taxon>Octadecabacter</taxon>
    </lineage>
</organism>
<keyword evidence="2" id="KW-1185">Reference proteome</keyword>
<accession>A0A0K0Y3M4</accession>
<evidence type="ECO:0000313" key="2">
    <source>
        <dbReference type="Proteomes" id="UP000067444"/>
    </source>
</evidence>
<evidence type="ECO:0000313" key="1">
    <source>
        <dbReference type="EMBL" id="AKS45573.1"/>
    </source>
</evidence>
<dbReference type="OrthoDB" id="7823601at2"/>